<sequence length="38" mass="4366">MFNPIIESSSYFLNPAIKSKFIVVPTSFMEILILIFKS</sequence>
<organism evidence="1 2">
    <name type="scientific">Leptospira noguchii</name>
    <dbReference type="NCBI Taxonomy" id="28182"/>
    <lineage>
        <taxon>Bacteria</taxon>
        <taxon>Pseudomonadati</taxon>
        <taxon>Spirochaetota</taxon>
        <taxon>Spirochaetia</taxon>
        <taxon>Leptospirales</taxon>
        <taxon>Leptospiraceae</taxon>
        <taxon>Leptospira</taxon>
    </lineage>
</organism>
<dbReference type="Proteomes" id="UP000012112">
    <property type="component" value="Unassembled WGS sequence"/>
</dbReference>
<gene>
    <name evidence="1" type="ORF">LEP1GSC172_2863</name>
</gene>
<dbReference type="EMBL" id="AKWD02000053">
    <property type="protein sequence ID" value="EMO52780.1"/>
    <property type="molecule type" value="Genomic_DNA"/>
</dbReference>
<accession>M6V7B6</accession>
<protein>
    <submittedName>
        <fullName evidence="1">Uncharacterized protein</fullName>
    </submittedName>
</protein>
<dbReference type="AlphaFoldDB" id="M6V7B6"/>
<evidence type="ECO:0000313" key="2">
    <source>
        <dbReference type="Proteomes" id="UP000012112"/>
    </source>
</evidence>
<proteinExistence type="predicted"/>
<name>M6V7B6_9LEPT</name>
<reference evidence="1 2" key="1">
    <citation type="submission" date="2013-01" db="EMBL/GenBank/DDBJ databases">
        <authorList>
            <person name="Harkins D.M."/>
            <person name="Durkin A.S."/>
            <person name="Brinkac L.M."/>
            <person name="Haft D.H."/>
            <person name="Selengut J.D."/>
            <person name="Sanka R."/>
            <person name="DePew J."/>
            <person name="Purushe J."/>
            <person name="Matthias M.A."/>
            <person name="Vinetz J.M."/>
            <person name="Sutton G.G."/>
            <person name="Nierman W.C."/>
            <person name="Fouts D.E."/>
        </authorList>
    </citation>
    <scope>NUCLEOTIDE SEQUENCE [LARGE SCALE GENOMIC DNA]</scope>
    <source>
        <strain evidence="1 2">HAI1536</strain>
    </source>
</reference>
<comment type="caution">
    <text evidence="1">The sequence shown here is derived from an EMBL/GenBank/DDBJ whole genome shotgun (WGS) entry which is preliminary data.</text>
</comment>
<evidence type="ECO:0000313" key="1">
    <source>
        <dbReference type="EMBL" id="EMO52780.1"/>
    </source>
</evidence>